<dbReference type="EMBL" id="CP045902">
    <property type="protein sequence ID" value="QQP37962.1"/>
    <property type="molecule type" value="Genomic_DNA"/>
</dbReference>
<evidence type="ECO:0000313" key="2">
    <source>
        <dbReference type="EMBL" id="QQP37962.1"/>
    </source>
</evidence>
<proteinExistence type="predicted"/>
<evidence type="ECO:0000313" key="4">
    <source>
        <dbReference type="EMBL" id="QQP48862.1"/>
    </source>
</evidence>
<dbReference type="Proteomes" id="UP000595437">
    <property type="component" value="Chromosome 13"/>
</dbReference>
<reference evidence="7" key="1">
    <citation type="submission" date="2021-01" db="EMBL/GenBank/DDBJ databases">
        <title>Caligus Genome Assembly.</title>
        <authorList>
            <person name="Gallardo-Escarate C."/>
        </authorList>
    </citation>
    <scope>NUCLEOTIDE SEQUENCE [LARGE SCALE GENOMIC DNA]</scope>
</reference>
<dbReference type="Proteomes" id="UP000595437">
    <property type="component" value="Chromosome 20"/>
</dbReference>
<sequence length="51" mass="6029">MLPQESNFREGRKRFISIEERDKGTFYRRLSSSLPSTDSWNACLQMGKFRA</sequence>
<protein>
    <submittedName>
        <fullName evidence="1">Uncharacterized protein</fullName>
    </submittedName>
</protein>
<dbReference type="Proteomes" id="UP000595437">
    <property type="component" value="Chromosome 8"/>
</dbReference>
<accession>A0A7T8GL59</accession>
<dbReference type="AlphaFoldDB" id="A0A7T8GL59"/>
<evidence type="ECO:0000313" key="5">
    <source>
        <dbReference type="EMBL" id="QQP51418.1"/>
    </source>
</evidence>
<reference evidence="1" key="2">
    <citation type="journal article" name="Sci. Data">
        <title>Chromosome-scale genome assembly of the sea louse Caligus rogercresseyi by SMRT sequencing and Hi-C analysis.</title>
        <authorList>
            <person name="Gallardo-Escarate C."/>
            <person name="Valenzuela-Munoz V."/>
            <person name="Nunez-Acuna G."/>
            <person name="Valenzuela-Miranda D."/>
            <person name="Goncalves A.T."/>
            <person name="Escobar-Sepulveda H."/>
            <person name="Liachko I."/>
            <person name="Nelson B."/>
            <person name="Roberts S."/>
            <person name="Warren W."/>
        </authorList>
    </citation>
    <scope>NUCLEOTIDE SEQUENCE</scope>
    <source>
        <tissue evidence="1">Whole tissue</tissue>
    </source>
</reference>
<dbReference type="EMBL" id="CP045897">
    <property type="protein sequence ID" value="QQP51418.1"/>
    <property type="molecule type" value="Genomic_DNA"/>
</dbReference>
<keyword evidence="7" id="KW-1185">Reference proteome</keyword>
<dbReference type="EMBL" id="CP045895">
    <property type="protein sequence ID" value="QQP48862.1"/>
    <property type="molecule type" value="Genomic_DNA"/>
</dbReference>
<evidence type="ECO:0000313" key="7">
    <source>
        <dbReference type="Proteomes" id="UP000595437"/>
    </source>
</evidence>
<organism evidence="1 7">
    <name type="scientific">Caligus rogercresseyi</name>
    <name type="common">Sea louse</name>
    <dbReference type="NCBI Taxonomy" id="217165"/>
    <lineage>
        <taxon>Eukaryota</taxon>
        <taxon>Metazoa</taxon>
        <taxon>Ecdysozoa</taxon>
        <taxon>Arthropoda</taxon>
        <taxon>Crustacea</taxon>
        <taxon>Multicrustacea</taxon>
        <taxon>Hexanauplia</taxon>
        <taxon>Copepoda</taxon>
        <taxon>Siphonostomatoida</taxon>
        <taxon>Caligidae</taxon>
        <taxon>Caligus</taxon>
    </lineage>
</organism>
<dbReference type="Proteomes" id="UP000595437">
    <property type="component" value="Chromosome 6"/>
</dbReference>
<dbReference type="Proteomes" id="UP000595437">
    <property type="component" value="Chromosome 10"/>
</dbReference>
<evidence type="ECO:0000313" key="1">
    <source>
        <dbReference type="EMBL" id="QQP32369.1"/>
    </source>
</evidence>
<evidence type="ECO:0000313" key="3">
    <source>
        <dbReference type="EMBL" id="QQP40910.1"/>
    </source>
</evidence>
<gene>
    <name evidence="4" type="ORF">FKW44_009313</name>
    <name evidence="5" type="ORF">FKW44_012775</name>
    <name evidence="6" type="ORF">FKW44_012776</name>
    <name evidence="3" type="ORF">FKW44_015118</name>
    <name evidence="2" type="ORF">FKW44_018415</name>
    <name evidence="1" type="ORF">FKW44_024659</name>
</gene>
<name>A0A7T8GL59_CALRO</name>
<evidence type="ECO:0000313" key="6">
    <source>
        <dbReference type="EMBL" id="QQP51419.1"/>
    </source>
</evidence>
<dbReference type="EMBL" id="CP045899">
    <property type="protein sequence ID" value="QQP40910.1"/>
    <property type="molecule type" value="Genomic_DNA"/>
</dbReference>
<dbReference type="EMBL" id="CP045897">
    <property type="protein sequence ID" value="QQP51419.1"/>
    <property type="molecule type" value="Genomic_DNA"/>
</dbReference>
<dbReference type="EMBL" id="CP045909">
    <property type="protein sequence ID" value="QQP32369.1"/>
    <property type="molecule type" value="Genomic_DNA"/>
</dbReference>